<organism evidence="2 3">
    <name type="scientific">Novosphingobium cyanobacteriorum</name>
    <dbReference type="NCBI Taxonomy" id="3024215"/>
    <lineage>
        <taxon>Bacteria</taxon>
        <taxon>Pseudomonadati</taxon>
        <taxon>Pseudomonadota</taxon>
        <taxon>Alphaproteobacteria</taxon>
        <taxon>Sphingomonadales</taxon>
        <taxon>Sphingomonadaceae</taxon>
        <taxon>Novosphingobium</taxon>
    </lineage>
</organism>
<evidence type="ECO:0000256" key="1">
    <source>
        <dbReference type="SAM" id="Coils"/>
    </source>
</evidence>
<name>A0ABT6CKW7_9SPHN</name>
<dbReference type="EMBL" id="JAROCY010000012">
    <property type="protein sequence ID" value="MDF8334159.1"/>
    <property type="molecule type" value="Genomic_DNA"/>
</dbReference>
<evidence type="ECO:0008006" key="4">
    <source>
        <dbReference type="Google" id="ProtNLM"/>
    </source>
</evidence>
<comment type="caution">
    <text evidence="2">The sequence shown here is derived from an EMBL/GenBank/DDBJ whole genome shotgun (WGS) entry which is preliminary data.</text>
</comment>
<keyword evidence="1" id="KW-0175">Coiled coil</keyword>
<sequence length="292" mass="30396">MPRRRSGRGVAVVMAVVVLAGLGGAAWLGWREGWVQVGSLMQAPSPSAEPSAETSASAAAVSLAATDAALVAANGKLAALEQRLAELNQQAIAASGQASHAEALLIAFAARRAIERGQPLGYLENQLRVRFGNTQPNAVDLVVKAARKPVTLAQLNEDFATLQPQLVGGAPDEGTWDWLTRQVGELFVIRHDDMPSPTPESRAVRTRAALAGGRVADAIAEVERMPGKDLATEWLARAREYAMTQNALDQLETAALAMPVAPPAVAATSAPIAPGAGPMAIMTPEPVESAAP</sequence>
<proteinExistence type="predicted"/>
<protein>
    <recommendedName>
        <fullName evidence="4">Inner membrane protein</fullName>
    </recommendedName>
</protein>
<dbReference type="Proteomes" id="UP001222770">
    <property type="component" value="Unassembled WGS sequence"/>
</dbReference>
<feature type="coiled-coil region" evidence="1">
    <location>
        <begin position="63"/>
        <end position="97"/>
    </location>
</feature>
<keyword evidence="3" id="KW-1185">Reference proteome</keyword>
<reference evidence="2 3" key="1">
    <citation type="submission" date="2023-03" db="EMBL/GenBank/DDBJ databases">
        <title>Novosphingobium cyanobacteriorum sp. nov., isolated from a eutrophic reservoir during the Microcystis bloom period.</title>
        <authorList>
            <person name="Kang M."/>
            <person name="Le V."/>
            <person name="Ko S.-R."/>
            <person name="Lee S.-A."/>
            <person name="Ahn C.-Y."/>
        </authorList>
    </citation>
    <scope>NUCLEOTIDE SEQUENCE [LARGE SCALE GENOMIC DNA]</scope>
    <source>
        <strain evidence="2 3">HBC54</strain>
    </source>
</reference>
<accession>A0ABT6CKW7</accession>
<gene>
    <name evidence="2" type="ORF">POM99_13170</name>
</gene>
<dbReference type="RefSeq" id="WP_277278563.1">
    <property type="nucleotide sequence ID" value="NZ_JAROCY010000012.1"/>
</dbReference>
<evidence type="ECO:0000313" key="3">
    <source>
        <dbReference type="Proteomes" id="UP001222770"/>
    </source>
</evidence>
<evidence type="ECO:0000313" key="2">
    <source>
        <dbReference type="EMBL" id="MDF8334159.1"/>
    </source>
</evidence>